<name>A0ABN7XJJ4_GIGMA</name>
<organism evidence="1 2">
    <name type="scientific">Gigaspora margarita</name>
    <dbReference type="NCBI Taxonomy" id="4874"/>
    <lineage>
        <taxon>Eukaryota</taxon>
        <taxon>Fungi</taxon>
        <taxon>Fungi incertae sedis</taxon>
        <taxon>Mucoromycota</taxon>
        <taxon>Glomeromycotina</taxon>
        <taxon>Glomeromycetes</taxon>
        <taxon>Diversisporales</taxon>
        <taxon>Gigasporaceae</taxon>
        <taxon>Gigaspora</taxon>
    </lineage>
</organism>
<proteinExistence type="predicted"/>
<feature type="non-terminal residue" evidence="1">
    <location>
        <position position="154"/>
    </location>
</feature>
<dbReference type="EMBL" id="CAJVQB010139425">
    <property type="protein sequence ID" value="CAG8854533.1"/>
    <property type="molecule type" value="Genomic_DNA"/>
</dbReference>
<comment type="caution">
    <text evidence="1">The sequence shown here is derived from an EMBL/GenBank/DDBJ whole genome shotgun (WGS) entry which is preliminary data.</text>
</comment>
<sequence>EVETLEHVTICSALEANWKRIEALTGETAWNSLISDAKYKVDPQTIMKIIFKSRAEDIGITRLNLTKSLIKQSVVNNLNELLSIYKDARNTEKRKGITKQFKLFAHYRSPSTSTKKKQLHKINVGPRNGSGLGSSKVFINTGIQQGSRNEDSTP</sequence>
<gene>
    <name evidence="1" type="ORF">GMARGA_LOCUS43354</name>
</gene>
<keyword evidence="2" id="KW-1185">Reference proteome</keyword>
<dbReference type="Proteomes" id="UP000789901">
    <property type="component" value="Unassembled WGS sequence"/>
</dbReference>
<accession>A0ABN7XJJ4</accession>
<reference evidence="1 2" key="1">
    <citation type="submission" date="2021-06" db="EMBL/GenBank/DDBJ databases">
        <authorList>
            <person name="Kallberg Y."/>
            <person name="Tangrot J."/>
            <person name="Rosling A."/>
        </authorList>
    </citation>
    <scope>NUCLEOTIDE SEQUENCE [LARGE SCALE GENOMIC DNA]</scope>
    <source>
        <strain evidence="1 2">120-4 pot B 10/14</strain>
    </source>
</reference>
<evidence type="ECO:0000313" key="2">
    <source>
        <dbReference type="Proteomes" id="UP000789901"/>
    </source>
</evidence>
<protein>
    <submittedName>
        <fullName evidence="1">7026_t:CDS:1</fullName>
    </submittedName>
</protein>
<evidence type="ECO:0000313" key="1">
    <source>
        <dbReference type="EMBL" id="CAG8854533.1"/>
    </source>
</evidence>
<feature type="non-terminal residue" evidence="1">
    <location>
        <position position="1"/>
    </location>
</feature>